<evidence type="ECO:0000313" key="9">
    <source>
        <dbReference type="Proteomes" id="UP001196870"/>
    </source>
</evidence>
<evidence type="ECO:0000256" key="1">
    <source>
        <dbReference type="ARBA" id="ARBA00004141"/>
    </source>
</evidence>
<feature type="transmembrane region" description="Helical" evidence="6">
    <location>
        <begin position="334"/>
        <end position="354"/>
    </location>
</feature>
<feature type="transmembrane region" description="Helical" evidence="6">
    <location>
        <begin position="428"/>
        <end position="449"/>
    </location>
</feature>
<dbReference type="PROSITE" id="PS00216">
    <property type="entry name" value="SUGAR_TRANSPORT_1"/>
    <property type="match status" value="1"/>
</dbReference>
<keyword evidence="9" id="KW-1185">Reference proteome</keyword>
<feature type="transmembrane region" description="Helical" evidence="6">
    <location>
        <begin position="145"/>
        <end position="165"/>
    </location>
</feature>
<proteinExistence type="predicted"/>
<feature type="transmembrane region" description="Helical" evidence="6">
    <location>
        <begin position="229"/>
        <end position="251"/>
    </location>
</feature>
<feature type="domain" description="Major facilitator superfamily (MFS) profile" evidence="7">
    <location>
        <begin position="17"/>
        <end position="455"/>
    </location>
</feature>
<reference evidence="9" key="1">
    <citation type="journal article" date="2021" name="Syst. Appl. Microbiol.">
        <title>Roseomonas hellenica sp. nov., isolated from roots of wild-growing Alkanna tinctoria.</title>
        <authorList>
            <person name="Rat A."/>
            <person name="Naranjo H.D."/>
            <person name="Lebbe L."/>
            <person name="Cnockaert M."/>
            <person name="Krigas N."/>
            <person name="Grigoriadou K."/>
            <person name="Maloupa E."/>
            <person name="Willems A."/>
        </authorList>
    </citation>
    <scope>NUCLEOTIDE SEQUENCE [LARGE SCALE GENOMIC DNA]</scope>
    <source>
        <strain evidence="9">LMG 31523</strain>
    </source>
</reference>
<gene>
    <name evidence="8" type="ORF">GXW71_05340</name>
</gene>
<dbReference type="InterPro" id="IPR005829">
    <property type="entry name" value="Sugar_transporter_CS"/>
</dbReference>
<organism evidence="8 9">
    <name type="scientific">Plastoroseomonas hellenica</name>
    <dbReference type="NCBI Taxonomy" id="2687306"/>
    <lineage>
        <taxon>Bacteria</taxon>
        <taxon>Pseudomonadati</taxon>
        <taxon>Pseudomonadota</taxon>
        <taxon>Alphaproteobacteria</taxon>
        <taxon>Acetobacterales</taxon>
        <taxon>Acetobacteraceae</taxon>
        <taxon>Plastoroseomonas</taxon>
    </lineage>
</organism>
<comment type="subcellular location">
    <subcellularLocation>
        <location evidence="1">Membrane</location>
        <topology evidence="1">Multi-pass membrane protein</topology>
    </subcellularLocation>
</comment>
<evidence type="ECO:0000313" key="8">
    <source>
        <dbReference type="EMBL" id="MBR0663777.1"/>
    </source>
</evidence>
<evidence type="ECO:0000256" key="5">
    <source>
        <dbReference type="ARBA" id="ARBA00023136"/>
    </source>
</evidence>
<dbReference type="Pfam" id="PF07690">
    <property type="entry name" value="MFS_1"/>
    <property type="match status" value="1"/>
</dbReference>
<evidence type="ECO:0000256" key="2">
    <source>
        <dbReference type="ARBA" id="ARBA00022448"/>
    </source>
</evidence>
<feature type="transmembrane region" description="Helical" evidence="6">
    <location>
        <begin position="114"/>
        <end position="133"/>
    </location>
</feature>
<keyword evidence="2" id="KW-0813">Transport</keyword>
<feature type="transmembrane region" description="Helical" evidence="6">
    <location>
        <begin position="16"/>
        <end position="39"/>
    </location>
</feature>
<keyword evidence="5 6" id="KW-0472">Membrane</keyword>
<dbReference type="PANTHER" id="PTHR42718">
    <property type="entry name" value="MAJOR FACILITATOR SUPERFAMILY MULTIDRUG TRANSPORTER MFSC"/>
    <property type="match status" value="1"/>
</dbReference>
<feature type="transmembrane region" description="Helical" evidence="6">
    <location>
        <begin position="300"/>
        <end position="322"/>
    </location>
</feature>
<protein>
    <submittedName>
        <fullName evidence="8">MFS transporter</fullName>
    </submittedName>
</protein>
<dbReference type="CDD" id="cd17321">
    <property type="entry name" value="MFS_MMR_MDR_like"/>
    <property type="match status" value="1"/>
</dbReference>
<feature type="transmembrane region" description="Helical" evidence="6">
    <location>
        <begin position="205"/>
        <end position="223"/>
    </location>
</feature>
<keyword evidence="3 6" id="KW-0812">Transmembrane</keyword>
<name>A0ABS5EU21_9PROT</name>
<feature type="transmembrane region" description="Helical" evidence="6">
    <location>
        <begin position="366"/>
        <end position="390"/>
    </location>
</feature>
<dbReference type="InterPro" id="IPR011701">
    <property type="entry name" value="MFS"/>
</dbReference>
<dbReference type="InterPro" id="IPR036259">
    <property type="entry name" value="MFS_trans_sf"/>
</dbReference>
<dbReference type="EMBL" id="JAAGBB010000005">
    <property type="protein sequence ID" value="MBR0663777.1"/>
    <property type="molecule type" value="Genomic_DNA"/>
</dbReference>
<dbReference type="SUPFAM" id="SSF103473">
    <property type="entry name" value="MFS general substrate transporter"/>
    <property type="match status" value="1"/>
</dbReference>
<accession>A0ABS5EU21</accession>
<dbReference type="Gene3D" id="1.20.1720.10">
    <property type="entry name" value="Multidrug resistance protein D"/>
    <property type="match status" value="1"/>
</dbReference>
<feature type="transmembrane region" description="Helical" evidence="6">
    <location>
        <begin position="272"/>
        <end position="294"/>
    </location>
</feature>
<dbReference type="PROSITE" id="PS50850">
    <property type="entry name" value="MFS"/>
    <property type="match status" value="1"/>
</dbReference>
<comment type="caution">
    <text evidence="8">The sequence shown here is derived from an EMBL/GenBank/DDBJ whole genome shotgun (WGS) entry which is preliminary data.</text>
</comment>
<evidence type="ECO:0000256" key="6">
    <source>
        <dbReference type="SAM" id="Phobius"/>
    </source>
</evidence>
<feature type="transmembrane region" description="Helical" evidence="6">
    <location>
        <begin position="171"/>
        <end position="193"/>
    </location>
</feature>
<evidence type="ECO:0000256" key="4">
    <source>
        <dbReference type="ARBA" id="ARBA00022989"/>
    </source>
</evidence>
<dbReference type="Proteomes" id="UP001196870">
    <property type="component" value="Unassembled WGS sequence"/>
</dbReference>
<feature type="transmembrane region" description="Helical" evidence="6">
    <location>
        <begin position="85"/>
        <end position="108"/>
    </location>
</feature>
<keyword evidence="4 6" id="KW-1133">Transmembrane helix</keyword>
<dbReference type="PANTHER" id="PTHR42718:SF9">
    <property type="entry name" value="MAJOR FACILITATOR SUPERFAMILY MULTIDRUG TRANSPORTER MFSC"/>
    <property type="match status" value="1"/>
</dbReference>
<sequence length="458" mass="45972">MQAGSVPRGGEQRHRLTLLTLCIAVLIAQLDTSVVNLAVRPIGEHFRAGVGALQWVVDSYNLLYAVLLLTGGLLADLLGRRRIFMAGAALFTAASLLCAAAPTVAALIGGRAAAGIGAALLLPASLAIIRVAWPDARDRARALGIWTACNGLALAIGPATGGLLLDRFGWRSIFLVVVPFGIATLALALLAIPESADPQDRHFDAPAQVLGAVALGGLALAAIEAHRDIGTALGAFILALLALAVFIRVEARRGAGALVPLDLFRPPGFRGAVIATAGMTFGMYGVLFLLPLTWQEGGQLGPVGAGIALLPMALLFVLVSPASGVLSTRFGTRFMTAGGVAIIGCGLLLIGVAAGATSLAAAEIGLALTGLGMGLATGPLMGVAVGAVAVARAGTAAALINVARMVGATIGVAVLGSLFALADGGATGLRLAMLLGAAVQLAAAAVAWITTRRQAMAL</sequence>
<evidence type="ECO:0000256" key="3">
    <source>
        <dbReference type="ARBA" id="ARBA00022692"/>
    </source>
</evidence>
<dbReference type="Gene3D" id="1.20.1250.20">
    <property type="entry name" value="MFS general substrate transporter like domains"/>
    <property type="match status" value="1"/>
</dbReference>
<dbReference type="InterPro" id="IPR020846">
    <property type="entry name" value="MFS_dom"/>
</dbReference>
<feature type="transmembrane region" description="Helical" evidence="6">
    <location>
        <begin position="59"/>
        <end position="78"/>
    </location>
</feature>
<evidence type="ECO:0000259" key="7">
    <source>
        <dbReference type="PROSITE" id="PS50850"/>
    </source>
</evidence>
<feature type="transmembrane region" description="Helical" evidence="6">
    <location>
        <begin position="402"/>
        <end position="422"/>
    </location>
</feature>